<dbReference type="Pfam" id="PF14907">
    <property type="entry name" value="NTP_transf_5"/>
    <property type="match status" value="1"/>
</dbReference>
<proteinExistence type="predicted"/>
<name>A0ABT2M2E4_9FIRM</name>
<accession>A0ABT2M2E4</accession>
<dbReference type="EMBL" id="JAODBU010000012">
    <property type="protein sequence ID" value="MCT7399696.1"/>
    <property type="molecule type" value="Genomic_DNA"/>
</dbReference>
<protein>
    <submittedName>
        <fullName evidence="1">Nucleotidyltransferase family protein</fullName>
    </submittedName>
</protein>
<evidence type="ECO:0000313" key="2">
    <source>
        <dbReference type="Proteomes" id="UP001431199"/>
    </source>
</evidence>
<dbReference type="RefSeq" id="WP_260979010.1">
    <property type="nucleotide sequence ID" value="NZ_JAODBU010000012.1"/>
</dbReference>
<organism evidence="1 2">
    <name type="scientific">Eubacterium album</name>
    <dbReference type="NCBI Taxonomy" id="2978477"/>
    <lineage>
        <taxon>Bacteria</taxon>
        <taxon>Bacillati</taxon>
        <taxon>Bacillota</taxon>
        <taxon>Clostridia</taxon>
        <taxon>Eubacteriales</taxon>
        <taxon>Eubacteriaceae</taxon>
        <taxon>Eubacterium</taxon>
    </lineage>
</organism>
<evidence type="ECO:0000313" key="1">
    <source>
        <dbReference type="EMBL" id="MCT7399696.1"/>
    </source>
</evidence>
<keyword evidence="2" id="KW-1185">Reference proteome</keyword>
<gene>
    <name evidence="1" type="ORF">N5B56_11495</name>
</gene>
<reference evidence="1" key="1">
    <citation type="submission" date="2022-09" db="EMBL/GenBank/DDBJ databases">
        <title>Eubacterium sp. LFL-14 isolated from human feces.</title>
        <authorList>
            <person name="Liu F."/>
        </authorList>
    </citation>
    <scope>NUCLEOTIDE SEQUENCE</scope>
    <source>
        <strain evidence="1">LFL-14</strain>
    </source>
</reference>
<sequence length="474" mass="56564">MVNINLRTYYTAIELIRNFVNNKTIEKDFLNERIMNMPDEENSQEKNENTGEEASMANKAYKENSQATNNAGKNNSEANNIGRFYYIAKKHNLVSLMAQAMEKMGFESDSDIWKCWLKEKNQLIYKSVLMDVEREAIQDFFEENNIWYMLLKGMVIRKYYPAPELREMADNDILFDNKYSKEVYDFMTARGYKSDDYNKGYHDEYLKPPAYNFEMHRQLVSSKERPKWYEYYKDVKSILINDANGKNQFYFSDNDFYVYFIVHTYKHFLNSGMGLRTVLDVYLYLNNLQDKLDFDYIEEQLKKLDAYDFEQTFRSLAFKMFGENAKEGNAAADELQDSFDAKEQDMLRESFDAKKQDKLCGSFDAKEQDKWWNSFDDKEHDMLSYIFDAGTYGNLENSVAHKMGYTKGEKKKASDKVKYIFRRLFPSMDTIEEFFPFFYKHKWAIPFLYIYRIGKIPFTRRKKVAGELREVFKK</sequence>
<dbReference type="Proteomes" id="UP001431199">
    <property type="component" value="Unassembled WGS sequence"/>
</dbReference>
<dbReference type="InterPro" id="IPR039498">
    <property type="entry name" value="NTP_transf_5"/>
</dbReference>
<comment type="caution">
    <text evidence="1">The sequence shown here is derived from an EMBL/GenBank/DDBJ whole genome shotgun (WGS) entry which is preliminary data.</text>
</comment>